<evidence type="ECO:0000313" key="5">
    <source>
        <dbReference type="EMBL" id="KAF5551692.1"/>
    </source>
</evidence>
<keyword evidence="6" id="KW-1185">Reference proteome</keyword>
<dbReference type="AlphaFoldDB" id="A0A8H5N401"/>
<name>A0A8H5N401_9HYPO</name>
<feature type="domain" description="RanBP2-type" evidence="4">
    <location>
        <begin position="17"/>
        <end position="38"/>
    </location>
</feature>
<evidence type="ECO:0000259" key="4">
    <source>
        <dbReference type="PROSITE" id="PS01358"/>
    </source>
</evidence>
<dbReference type="InterPro" id="IPR001876">
    <property type="entry name" value="Znf_RanBP2"/>
</dbReference>
<keyword evidence="2" id="KW-0863">Zinc-finger</keyword>
<comment type="caution">
    <text evidence="5">The sequence shown here is derived from an EMBL/GenBank/DDBJ whole genome shotgun (WGS) entry which is preliminary data.</text>
</comment>
<sequence length="92" mass="10294">MTLGRVTKEVSSHHVAWQCKSETCGEINDMALKQCKGCKKARQSGDAALPASAQDPLSGTIDEIGYLHRVDEKGEEHWYYYDPNAKRQAQLI</sequence>
<dbReference type="Proteomes" id="UP000522262">
    <property type="component" value="Unassembled WGS sequence"/>
</dbReference>
<accession>A0A8H5N401</accession>
<proteinExistence type="predicted"/>
<evidence type="ECO:0000313" key="6">
    <source>
        <dbReference type="Proteomes" id="UP000522262"/>
    </source>
</evidence>
<evidence type="ECO:0000256" key="3">
    <source>
        <dbReference type="ARBA" id="ARBA00022833"/>
    </source>
</evidence>
<dbReference type="EMBL" id="JAAOAM010000068">
    <property type="protein sequence ID" value="KAF5551692.1"/>
    <property type="molecule type" value="Genomic_DNA"/>
</dbReference>
<gene>
    <name evidence="5" type="ORF">FMEXI_3258</name>
</gene>
<reference evidence="5 6" key="1">
    <citation type="submission" date="2020-05" db="EMBL/GenBank/DDBJ databases">
        <title>Identification and distribution of gene clusters putatively required for synthesis of sphingolipid metabolism inhibitors in phylogenetically diverse species of the filamentous fungus Fusarium.</title>
        <authorList>
            <person name="Kim H.-S."/>
            <person name="Busman M."/>
            <person name="Brown D.W."/>
            <person name="Divon H."/>
            <person name="Uhlig S."/>
            <person name="Proctor R.H."/>
        </authorList>
    </citation>
    <scope>NUCLEOTIDE SEQUENCE [LARGE SCALE GENOMIC DNA]</scope>
    <source>
        <strain evidence="5 6">NRRL 53147</strain>
    </source>
</reference>
<protein>
    <recommendedName>
        <fullName evidence="4">RanBP2-type domain-containing protein</fullName>
    </recommendedName>
</protein>
<evidence type="ECO:0000256" key="1">
    <source>
        <dbReference type="ARBA" id="ARBA00022723"/>
    </source>
</evidence>
<dbReference type="GO" id="GO:0008270">
    <property type="term" value="F:zinc ion binding"/>
    <property type="evidence" value="ECO:0007669"/>
    <property type="project" value="UniProtKB-KW"/>
</dbReference>
<keyword evidence="3" id="KW-0862">Zinc</keyword>
<dbReference type="PROSITE" id="PS01358">
    <property type="entry name" value="ZF_RANBP2_1"/>
    <property type="match status" value="1"/>
</dbReference>
<evidence type="ECO:0000256" key="2">
    <source>
        <dbReference type="ARBA" id="ARBA00022771"/>
    </source>
</evidence>
<organism evidence="5 6">
    <name type="scientific">Fusarium mexicanum</name>
    <dbReference type="NCBI Taxonomy" id="751941"/>
    <lineage>
        <taxon>Eukaryota</taxon>
        <taxon>Fungi</taxon>
        <taxon>Dikarya</taxon>
        <taxon>Ascomycota</taxon>
        <taxon>Pezizomycotina</taxon>
        <taxon>Sordariomycetes</taxon>
        <taxon>Hypocreomycetidae</taxon>
        <taxon>Hypocreales</taxon>
        <taxon>Nectriaceae</taxon>
        <taxon>Fusarium</taxon>
        <taxon>Fusarium fujikuroi species complex</taxon>
    </lineage>
</organism>
<keyword evidence="1" id="KW-0479">Metal-binding</keyword>